<dbReference type="InterPro" id="IPR029032">
    <property type="entry name" value="AhpD-like"/>
</dbReference>
<comment type="caution">
    <text evidence="2">The sequence shown here is derived from an EMBL/GenBank/DDBJ whole genome shotgun (WGS) entry which is preliminary data.</text>
</comment>
<feature type="domain" description="Carboxymuconolactone decarboxylase-like" evidence="1">
    <location>
        <begin position="23"/>
        <end position="103"/>
    </location>
</feature>
<gene>
    <name evidence="2" type="ORF">BN12_10115</name>
</gene>
<protein>
    <submittedName>
        <fullName evidence="2">Alkylhydroperoxidase like protein, AhpD family</fullName>
    </submittedName>
</protein>
<dbReference type="PANTHER" id="PTHR34846:SF10">
    <property type="entry name" value="CYTOPLASMIC PROTEIN"/>
    <property type="match status" value="1"/>
</dbReference>
<dbReference type="NCBIfam" id="TIGR00778">
    <property type="entry name" value="ahpD_dom"/>
    <property type="match status" value="1"/>
</dbReference>
<dbReference type="SUPFAM" id="SSF69118">
    <property type="entry name" value="AhpD-like"/>
    <property type="match status" value="1"/>
</dbReference>
<proteinExistence type="predicted"/>
<accession>A0A077LSM0</accession>
<dbReference type="Gene3D" id="1.20.1290.10">
    <property type="entry name" value="AhpD-like"/>
    <property type="match status" value="1"/>
</dbReference>
<dbReference type="OrthoDB" id="9801997at2"/>
<dbReference type="PANTHER" id="PTHR34846">
    <property type="entry name" value="4-CARBOXYMUCONOLACTONE DECARBOXYLASE FAMILY PROTEIN (AFU_ORTHOLOGUE AFUA_6G11590)"/>
    <property type="match status" value="1"/>
</dbReference>
<dbReference type="STRING" id="1194083.BN12_10115"/>
<dbReference type="InterPro" id="IPR004675">
    <property type="entry name" value="AhpD_core"/>
</dbReference>
<evidence type="ECO:0000313" key="3">
    <source>
        <dbReference type="Proteomes" id="UP000035721"/>
    </source>
</evidence>
<keyword evidence="2" id="KW-0560">Oxidoreductase</keyword>
<sequence>MPTTLAPAPAATQVRLDFDALAPRFAAAMARLDGVAGVGLQPPLRELVRIHASTINGCAYCIDMHTKDARAGGETEQRLYALPAWRETDWFTPREQAALALTEAVTVLTDGHVPREVFDAAAAQFEPEELAQLIALLVTINAWNRIGVTTRCWEPGTYQPGA</sequence>
<keyword evidence="3" id="KW-1185">Reference proteome</keyword>
<dbReference type="Proteomes" id="UP000035721">
    <property type="component" value="Unassembled WGS sequence"/>
</dbReference>
<reference evidence="2 3" key="1">
    <citation type="journal article" date="2013" name="ISME J.">
        <title>A metabolic model for members of the genus Tetrasphaera involved in enhanced biological phosphorus removal.</title>
        <authorList>
            <person name="Kristiansen R."/>
            <person name="Nguyen H.T.T."/>
            <person name="Saunders A.M."/>
            <person name="Nielsen J.L."/>
            <person name="Wimmer R."/>
            <person name="Le V.Q."/>
            <person name="McIlroy S.J."/>
            <person name="Petrovski S."/>
            <person name="Seviour R.J."/>
            <person name="Calteau A."/>
            <person name="Nielsen K.L."/>
            <person name="Nielsen P.H."/>
        </authorList>
    </citation>
    <scope>NUCLEOTIDE SEQUENCE [LARGE SCALE GENOMIC DNA]</scope>
    <source>
        <strain evidence="2 3">T1-X7</strain>
    </source>
</reference>
<dbReference type="Pfam" id="PF02627">
    <property type="entry name" value="CMD"/>
    <property type="match status" value="1"/>
</dbReference>
<dbReference type="GO" id="GO:0051920">
    <property type="term" value="F:peroxiredoxin activity"/>
    <property type="evidence" value="ECO:0007669"/>
    <property type="project" value="InterPro"/>
</dbReference>
<dbReference type="RefSeq" id="WP_048549576.1">
    <property type="nucleotide sequence ID" value="NZ_HF570958.1"/>
</dbReference>
<evidence type="ECO:0000259" key="1">
    <source>
        <dbReference type="Pfam" id="PF02627"/>
    </source>
</evidence>
<keyword evidence="2" id="KW-0575">Peroxidase</keyword>
<organism evidence="2 3">
    <name type="scientific">Nostocoides japonicum T1-X7</name>
    <dbReference type="NCBI Taxonomy" id="1194083"/>
    <lineage>
        <taxon>Bacteria</taxon>
        <taxon>Bacillati</taxon>
        <taxon>Actinomycetota</taxon>
        <taxon>Actinomycetes</taxon>
        <taxon>Micrococcales</taxon>
        <taxon>Intrasporangiaceae</taxon>
        <taxon>Nostocoides</taxon>
    </lineage>
</organism>
<dbReference type="InterPro" id="IPR003779">
    <property type="entry name" value="CMD-like"/>
</dbReference>
<evidence type="ECO:0000313" key="2">
    <source>
        <dbReference type="EMBL" id="CCH75968.1"/>
    </source>
</evidence>
<name>A0A077LSM0_9MICO</name>
<dbReference type="AlphaFoldDB" id="A0A077LSM0"/>
<dbReference type="EMBL" id="CAJB01000001">
    <property type="protein sequence ID" value="CCH75968.1"/>
    <property type="molecule type" value="Genomic_DNA"/>
</dbReference>